<proteinExistence type="inferred from homology"/>
<sequence length="315" mass="35886">MDCSRWLFITILILILFNVEMCMKKGQYSRTAEAAAALRANHSLFSKEPIFNDAYAYAMTSKLWQLLLKQPLMSKLFNSQLVNRTMGRLTAQVVGRSRYAEDQLKQAINKGINQYVLVGAGLDSFVLRQLHYYPKLRIFEVDHPDTQYLKKQKLEQLGDISDQIEFVSIDFKKESIADALTRSSFDSNQAAFFSWLGTTHYLENPTTLATLASIAHIAGVDSEVVLDYSIDFNELKGIEKIGTQFVAIFTQVLGEPLQGQFKPLDLHHQVEKIGFRVLEDLSGEALTQRYFHMRADQMKHTTATHMLHLKLNGLT</sequence>
<comment type="function">
    <text evidence="4">Exhibits S-adenosyl-L-methionine-dependent methyltransferase activity.</text>
</comment>
<keyword evidence="3" id="KW-0808">Transferase</keyword>
<dbReference type="HOGENOM" id="CLU_056160_3_0_6"/>
<evidence type="ECO:0000256" key="4">
    <source>
        <dbReference type="RuleBase" id="RU362030"/>
    </source>
</evidence>
<dbReference type="PANTHER" id="PTHR43619:SF2">
    <property type="entry name" value="S-ADENOSYL-L-METHIONINE-DEPENDENT METHYLTRANSFERASES SUPERFAMILY PROTEIN"/>
    <property type="match status" value="1"/>
</dbReference>
<dbReference type="EC" id="2.1.1.-" evidence="4"/>
<dbReference type="BioCyc" id="ASP62977:ACIAD_RS07995-MONOMER"/>
<dbReference type="Proteomes" id="UP000000430">
    <property type="component" value="Chromosome"/>
</dbReference>
<dbReference type="EMBL" id="CR543861">
    <property type="protein sequence ID" value="CAG68575.1"/>
    <property type="molecule type" value="Genomic_DNA"/>
</dbReference>
<dbReference type="NCBIfam" id="TIGR00027">
    <property type="entry name" value="mthyl_TIGR00027"/>
    <property type="match status" value="1"/>
</dbReference>
<dbReference type="STRING" id="202950.GCA_001485005_03111"/>
<comment type="similarity">
    <text evidence="1 4">Belongs to the UPF0677 family.</text>
</comment>
<dbReference type="KEGG" id="aci:ACIAD1734"/>
<organism evidence="5 6">
    <name type="scientific">Acinetobacter baylyi (strain ATCC 33305 / BD413 / ADP1)</name>
    <dbReference type="NCBI Taxonomy" id="62977"/>
    <lineage>
        <taxon>Bacteria</taxon>
        <taxon>Pseudomonadati</taxon>
        <taxon>Pseudomonadota</taxon>
        <taxon>Gammaproteobacteria</taxon>
        <taxon>Moraxellales</taxon>
        <taxon>Moraxellaceae</taxon>
        <taxon>Acinetobacter</taxon>
    </lineage>
</organism>
<dbReference type="eggNOG" id="COG3315">
    <property type="taxonomic scope" value="Bacteria"/>
</dbReference>
<dbReference type="AlphaFoldDB" id="Q6FBI7"/>
<evidence type="ECO:0000313" key="5">
    <source>
        <dbReference type="EMBL" id="CAG68575.1"/>
    </source>
</evidence>
<dbReference type="InterPro" id="IPR029063">
    <property type="entry name" value="SAM-dependent_MTases_sf"/>
</dbReference>
<accession>Q6FBI7</accession>
<dbReference type="Pfam" id="PF04072">
    <property type="entry name" value="LCM"/>
    <property type="match status" value="1"/>
</dbReference>
<dbReference type="InterPro" id="IPR011610">
    <property type="entry name" value="SAM_mthyl_Trfase_ML2640-like"/>
</dbReference>
<evidence type="ECO:0000256" key="3">
    <source>
        <dbReference type="ARBA" id="ARBA00022679"/>
    </source>
</evidence>
<dbReference type="GO" id="GO:0008168">
    <property type="term" value="F:methyltransferase activity"/>
    <property type="evidence" value="ECO:0007669"/>
    <property type="project" value="UniProtKB-UniRule"/>
</dbReference>
<dbReference type="SUPFAM" id="SSF53335">
    <property type="entry name" value="S-adenosyl-L-methionine-dependent methyltransferases"/>
    <property type="match status" value="1"/>
</dbReference>
<keyword evidence="2 4" id="KW-0489">Methyltransferase</keyword>
<dbReference type="PANTHER" id="PTHR43619">
    <property type="entry name" value="S-ADENOSYL-L-METHIONINE-DEPENDENT METHYLTRANSFERASE YKTD-RELATED"/>
    <property type="match status" value="1"/>
</dbReference>
<name>Q6FBI7_ACIAD</name>
<protein>
    <recommendedName>
        <fullName evidence="4">S-adenosyl-L-methionine-dependent methyltransferase</fullName>
        <ecNumber evidence="4">2.1.1.-</ecNumber>
    </recommendedName>
</protein>
<evidence type="ECO:0000313" key="6">
    <source>
        <dbReference type="Proteomes" id="UP000000430"/>
    </source>
</evidence>
<dbReference type="Gene3D" id="3.40.50.150">
    <property type="entry name" value="Vaccinia Virus protein VP39"/>
    <property type="match status" value="1"/>
</dbReference>
<dbReference type="OrthoDB" id="9806164at2"/>
<dbReference type="InterPro" id="IPR007213">
    <property type="entry name" value="Ppm1/Ppm2/Tcmp"/>
</dbReference>
<evidence type="ECO:0000256" key="2">
    <source>
        <dbReference type="ARBA" id="ARBA00022603"/>
    </source>
</evidence>
<evidence type="ECO:0000256" key="1">
    <source>
        <dbReference type="ARBA" id="ARBA00008138"/>
    </source>
</evidence>
<dbReference type="GO" id="GO:0032259">
    <property type="term" value="P:methylation"/>
    <property type="evidence" value="ECO:0007669"/>
    <property type="project" value="UniProtKB-KW"/>
</dbReference>
<gene>
    <name evidence="5" type="ordered locus">ACIAD1734</name>
</gene>
<keyword evidence="4" id="KW-0949">S-adenosyl-L-methionine</keyword>
<reference evidence="5 6" key="1">
    <citation type="journal article" date="2004" name="Nucleic Acids Res.">
        <title>Unique features revealed by the genome sequence of Acinetobacter sp. ADP1, a versatile and naturally transformation competent bacterium.</title>
        <authorList>
            <person name="Barbe V."/>
            <person name="Vallenet D."/>
            <person name="Fonknechten N."/>
            <person name="Kreimeyer A."/>
            <person name="Oztas S."/>
            <person name="Labarre L."/>
            <person name="Cruveiller S."/>
            <person name="Robert C."/>
            <person name="Duprat S."/>
            <person name="Wincker P."/>
            <person name="Ornston L.N."/>
            <person name="Weissenbach J."/>
            <person name="Marliere P."/>
            <person name="Cohen G.N."/>
            <person name="Medigue C."/>
        </authorList>
    </citation>
    <scope>NUCLEOTIDE SEQUENCE [LARGE SCALE GENOMIC DNA]</scope>
    <source>
        <strain evidence="6">ATCC 33305 / BD413 / ADP1</strain>
    </source>
</reference>